<keyword evidence="8" id="KW-1185">Reference proteome</keyword>
<dbReference type="HOGENOM" id="CLU_019900_1_0_1"/>
<dbReference type="GO" id="GO:0005576">
    <property type="term" value="C:extracellular region"/>
    <property type="evidence" value="ECO:0007669"/>
    <property type="project" value="UniProtKB-SubCell"/>
</dbReference>
<evidence type="ECO:0000256" key="1">
    <source>
        <dbReference type="ARBA" id="ARBA00004613"/>
    </source>
</evidence>
<dbReference type="AlphaFoldDB" id="A0A067SXN4"/>
<dbReference type="SUPFAM" id="SSF53474">
    <property type="entry name" value="alpha/beta-Hydrolases"/>
    <property type="match status" value="1"/>
</dbReference>
<dbReference type="PANTHER" id="PTHR34043:SF3">
    <property type="entry name" value="ALPHA_BETA-HYDROLASES SUPERFAMILY PROTEIN"/>
    <property type="match status" value="1"/>
</dbReference>
<keyword evidence="4" id="KW-0378">Hydrolase</keyword>
<evidence type="ECO:0000256" key="5">
    <source>
        <dbReference type="ARBA" id="ARBA00023098"/>
    </source>
</evidence>
<organism evidence="7 8">
    <name type="scientific">Galerina marginata (strain CBS 339.88)</name>
    <dbReference type="NCBI Taxonomy" id="685588"/>
    <lineage>
        <taxon>Eukaryota</taxon>
        <taxon>Fungi</taxon>
        <taxon>Dikarya</taxon>
        <taxon>Basidiomycota</taxon>
        <taxon>Agaricomycotina</taxon>
        <taxon>Agaricomycetes</taxon>
        <taxon>Agaricomycetidae</taxon>
        <taxon>Agaricales</taxon>
        <taxon>Agaricineae</taxon>
        <taxon>Strophariaceae</taxon>
        <taxon>Galerina</taxon>
    </lineage>
</organism>
<dbReference type="InterPro" id="IPR056304">
    <property type="entry name" value="Lip-like_C"/>
</dbReference>
<protein>
    <recommendedName>
        <fullName evidence="6">Lipase-like C-terminal domain-containing protein</fullName>
    </recommendedName>
</protein>
<keyword evidence="2" id="KW-0964">Secreted</keyword>
<reference evidence="8" key="1">
    <citation type="journal article" date="2014" name="Proc. Natl. Acad. Sci. U.S.A.">
        <title>Extensive sampling of basidiomycete genomes demonstrates inadequacy of the white-rot/brown-rot paradigm for wood decay fungi.</title>
        <authorList>
            <person name="Riley R."/>
            <person name="Salamov A.A."/>
            <person name="Brown D.W."/>
            <person name="Nagy L.G."/>
            <person name="Floudas D."/>
            <person name="Held B.W."/>
            <person name="Levasseur A."/>
            <person name="Lombard V."/>
            <person name="Morin E."/>
            <person name="Otillar R."/>
            <person name="Lindquist E.A."/>
            <person name="Sun H."/>
            <person name="LaButti K.M."/>
            <person name="Schmutz J."/>
            <person name="Jabbour D."/>
            <person name="Luo H."/>
            <person name="Baker S.E."/>
            <person name="Pisabarro A.G."/>
            <person name="Walton J.D."/>
            <person name="Blanchette R.A."/>
            <person name="Henrissat B."/>
            <person name="Martin F."/>
            <person name="Cullen D."/>
            <person name="Hibbett D.S."/>
            <person name="Grigoriev I.V."/>
        </authorList>
    </citation>
    <scope>NUCLEOTIDE SEQUENCE [LARGE SCALE GENOMIC DNA]</scope>
    <source>
        <strain evidence="8">CBS 339.88</strain>
    </source>
</reference>
<dbReference type="PANTHER" id="PTHR34043">
    <property type="entry name" value="ALPHA/BETA-HYDROLASES SUPERFAMILY PROTEIN"/>
    <property type="match status" value="1"/>
</dbReference>
<gene>
    <name evidence="7" type="ORF">GALMADRAFT_248263</name>
</gene>
<sequence length="445" mass="49579">MAADGDPIPLVIVQGFLGSTGIVSWDRHIESFELDLFAGRKLILPSLGAVSSLHDRACELYYSLVGGRVDYGAEHCTSHQHSRYGRVFSTGLYPMWSKERPLHFFGHSVGGPTIIKLQHLIEQGHFGKEAHPDMVLSVNAVCAPFRGTQLVYALGESTTSAPNVRPFSVGAFLAKFVHIIAYFSPLLPSLFDVHADARALSYRDVSGLSFLKQLWKSDWAESKDAAPYDTTFEAGEERENGLEGRTFPNTFYRSHVSVMTQKVDSSTNSYQHTPRYLFSITHTLLFAFSKWIGTFDYNVLKPSPSFSCVQSPNSDLKKELALSEQLEGGILTVMGEEYWANDGVVPMFSQWHPYPCALTKCSHLKCMDLKTFEDKQSAENTTTVDVRLHLGRWSVMTVNGTNHLSLIPGLSKASTYQKAFWAELGHWLGSVEDFSIGSVSWPESK</sequence>
<dbReference type="EMBL" id="KL142380">
    <property type="protein sequence ID" value="KDR75661.1"/>
    <property type="molecule type" value="Genomic_DNA"/>
</dbReference>
<dbReference type="InterPro" id="IPR029058">
    <property type="entry name" value="AB_hydrolase_fold"/>
</dbReference>
<dbReference type="STRING" id="685588.A0A067SXN4"/>
<evidence type="ECO:0000313" key="8">
    <source>
        <dbReference type="Proteomes" id="UP000027222"/>
    </source>
</evidence>
<accession>A0A067SXN4</accession>
<evidence type="ECO:0000256" key="4">
    <source>
        <dbReference type="ARBA" id="ARBA00022801"/>
    </source>
</evidence>
<dbReference type="GO" id="GO:0016787">
    <property type="term" value="F:hydrolase activity"/>
    <property type="evidence" value="ECO:0007669"/>
    <property type="project" value="UniProtKB-KW"/>
</dbReference>
<dbReference type="Pfam" id="PF24708">
    <property type="entry name" value="Lip_C"/>
    <property type="match status" value="1"/>
</dbReference>
<dbReference type="Proteomes" id="UP000027222">
    <property type="component" value="Unassembled WGS sequence"/>
</dbReference>
<feature type="domain" description="Lipase-like C-terminal" evidence="6">
    <location>
        <begin position="42"/>
        <end position="284"/>
    </location>
</feature>
<keyword evidence="3" id="KW-0732">Signal</keyword>
<dbReference type="GO" id="GO:0006629">
    <property type="term" value="P:lipid metabolic process"/>
    <property type="evidence" value="ECO:0007669"/>
    <property type="project" value="UniProtKB-KW"/>
</dbReference>
<proteinExistence type="predicted"/>
<evidence type="ECO:0000256" key="2">
    <source>
        <dbReference type="ARBA" id="ARBA00022525"/>
    </source>
</evidence>
<evidence type="ECO:0000259" key="6">
    <source>
        <dbReference type="Pfam" id="PF24708"/>
    </source>
</evidence>
<keyword evidence="5" id="KW-0443">Lipid metabolism</keyword>
<name>A0A067SXN4_GALM3</name>
<dbReference type="Gene3D" id="3.40.50.1820">
    <property type="entry name" value="alpha/beta hydrolase"/>
    <property type="match status" value="1"/>
</dbReference>
<dbReference type="OrthoDB" id="206848at2759"/>
<evidence type="ECO:0000313" key="7">
    <source>
        <dbReference type="EMBL" id="KDR75661.1"/>
    </source>
</evidence>
<comment type="subcellular location">
    <subcellularLocation>
        <location evidence="1">Secreted</location>
    </subcellularLocation>
</comment>
<evidence type="ECO:0000256" key="3">
    <source>
        <dbReference type="ARBA" id="ARBA00022729"/>
    </source>
</evidence>